<evidence type="ECO:0000313" key="5">
    <source>
        <dbReference type="WBParaSite" id="jg10939"/>
    </source>
</evidence>
<feature type="compositionally biased region" description="Polar residues" evidence="2">
    <location>
        <begin position="89"/>
        <end position="99"/>
    </location>
</feature>
<sequence length="800" mass="90586">MSFSWANKLAKTAFITAQRRIDSVLDIQEEESSGENVGDEEEENIINEEIEEKDEQSNCKRSKCSTSDEKSVDSPEKSNTHYYADLVVNPSQSAATNWNAGEDHENKQENSPDEEEVQRDEHSSVVATADRQKQPGPGLDLSLVTLVGEEPENLASSVKSGCTDKTTDEPEQERIRKRNSKLAKHRQFRYLNSSNVASTIASSDIEVIQHKYMDEWSVTSSNNHSRVVCDPTSLEEISLNPVVKDVIDSSGLLQHTNVAEQMAILNAKLRHRDQKIEELNKSNEKLKEANASLTQKNKQILVRAAAEAKLQKQLVEKEKELNELMDEGKRLSEHSGKQSKEIRRLKQQVSQLDVVTAARDSAMDELQHAHLQIQEQVKEMEELREQFEKAEATIEKLDTELNSHRASTDVVEKHLGDQQSQLASSLREIDHLKAELRNAMQAKQELCAEVQNLGSKLMNKRALDCLEDEREKGQLEDLSTERTRNAALTKQVRDLERRIESLMETQRDVAAAIADANSPLLANIQTLEGKIYQLEKQNETLSSQIKKAHESALNQKQKAEQHANSLANKLEELRQRCEQKDEEIARCNEEKCSYKSQLNDLRSKLSGLETELVGLTQATSLRIQVLTQELSSKQEECNQLRRECADLQRSKTLAALQSTPSPILPNSAALQESQLASKEVPISPPYEHKVSSPRLLSNRRPTESGIRVDLSNEQTNSHETSRSGQDFMQTGTEHLRNELEEAHEQLFQLHKKFDRLLEMYGGCLETIEELKLDNEDLRSLCKEQALQLTTLKLVENVESN</sequence>
<dbReference type="Gene3D" id="1.10.287.1490">
    <property type="match status" value="1"/>
</dbReference>
<evidence type="ECO:0000256" key="1">
    <source>
        <dbReference type="SAM" id="Coils"/>
    </source>
</evidence>
<dbReference type="InterPro" id="IPR052602">
    <property type="entry name" value="Growth_transcription_reg"/>
</dbReference>
<protein>
    <submittedName>
        <fullName evidence="5">TATA element modulatory factor 1 TATA binding domain-containing protein</fullName>
    </submittedName>
</protein>
<feature type="compositionally biased region" description="Acidic residues" evidence="2">
    <location>
        <begin position="29"/>
        <end position="54"/>
    </location>
</feature>
<feature type="region of interest" description="Disordered" evidence="2">
    <location>
        <begin position="675"/>
        <end position="725"/>
    </location>
</feature>
<feature type="region of interest" description="Disordered" evidence="2">
    <location>
        <begin position="153"/>
        <end position="174"/>
    </location>
</feature>
<evidence type="ECO:0000256" key="2">
    <source>
        <dbReference type="SAM" id="MobiDB-lite"/>
    </source>
</evidence>
<keyword evidence="4" id="KW-1185">Reference proteome</keyword>
<reference evidence="5" key="1">
    <citation type="submission" date="2022-11" db="UniProtKB">
        <authorList>
            <consortium name="WormBaseParasite"/>
        </authorList>
    </citation>
    <scope>IDENTIFICATION</scope>
</reference>
<evidence type="ECO:0000313" key="4">
    <source>
        <dbReference type="Proteomes" id="UP000887574"/>
    </source>
</evidence>
<dbReference type="Pfam" id="PF12325">
    <property type="entry name" value="TMF_TATA_bd"/>
    <property type="match status" value="1"/>
</dbReference>
<feature type="domain" description="TATA element modulatory factor 1 TATA binding" evidence="3">
    <location>
        <begin position="732"/>
        <end position="787"/>
    </location>
</feature>
<name>A0A915CPV9_9BILA</name>
<dbReference type="PANTHER" id="PTHR46515">
    <property type="entry name" value="TATA ELEMENT MODULATORY FACTOR TMF1"/>
    <property type="match status" value="1"/>
</dbReference>
<dbReference type="InterPro" id="IPR022091">
    <property type="entry name" value="TMF_TATA-bd"/>
</dbReference>
<dbReference type="WBParaSite" id="jg10939">
    <property type="protein sequence ID" value="jg10939"/>
    <property type="gene ID" value="jg10939"/>
</dbReference>
<feature type="compositionally biased region" description="Basic and acidic residues" evidence="2">
    <location>
        <begin position="101"/>
        <end position="110"/>
    </location>
</feature>
<feature type="compositionally biased region" description="Basic and acidic residues" evidence="2">
    <location>
        <begin position="165"/>
        <end position="174"/>
    </location>
</feature>
<dbReference type="Proteomes" id="UP000887574">
    <property type="component" value="Unplaced"/>
</dbReference>
<organism evidence="4 5">
    <name type="scientific">Ditylenchus dipsaci</name>
    <dbReference type="NCBI Taxonomy" id="166011"/>
    <lineage>
        <taxon>Eukaryota</taxon>
        <taxon>Metazoa</taxon>
        <taxon>Ecdysozoa</taxon>
        <taxon>Nematoda</taxon>
        <taxon>Chromadorea</taxon>
        <taxon>Rhabditida</taxon>
        <taxon>Tylenchina</taxon>
        <taxon>Tylenchomorpha</taxon>
        <taxon>Sphaerularioidea</taxon>
        <taxon>Anguinidae</taxon>
        <taxon>Anguininae</taxon>
        <taxon>Ditylenchus</taxon>
    </lineage>
</organism>
<accession>A0A915CPV9</accession>
<dbReference type="GO" id="GO:0005783">
    <property type="term" value="C:endoplasmic reticulum"/>
    <property type="evidence" value="ECO:0007669"/>
    <property type="project" value="TreeGrafter"/>
</dbReference>
<feature type="compositionally biased region" description="Polar residues" evidence="2">
    <location>
        <begin position="711"/>
        <end position="725"/>
    </location>
</feature>
<feature type="compositionally biased region" description="Polar residues" evidence="2">
    <location>
        <begin position="154"/>
        <end position="164"/>
    </location>
</feature>
<dbReference type="PANTHER" id="PTHR46515:SF1">
    <property type="entry name" value="TATA ELEMENT MODULATORY FACTOR"/>
    <property type="match status" value="1"/>
</dbReference>
<dbReference type="GO" id="GO:0005794">
    <property type="term" value="C:Golgi apparatus"/>
    <property type="evidence" value="ECO:0007669"/>
    <property type="project" value="TreeGrafter"/>
</dbReference>
<keyword evidence="1" id="KW-0175">Coiled coil</keyword>
<feature type="coiled-coil region" evidence="1">
    <location>
        <begin position="269"/>
        <end position="334"/>
    </location>
</feature>
<feature type="region of interest" description="Disordered" evidence="2">
    <location>
        <begin position="29"/>
        <end position="140"/>
    </location>
</feature>
<feature type="coiled-coil region" evidence="1">
    <location>
        <begin position="363"/>
        <end position="650"/>
    </location>
</feature>
<proteinExistence type="predicted"/>
<feature type="compositionally biased region" description="Basic and acidic residues" evidence="2">
    <location>
        <begin position="66"/>
        <end position="79"/>
    </location>
</feature>
<feature type="coiled-coil region" evidence="1">
    <location>
        <begin position="732"/>
        <end position="787"/>
    </location>
</feature>
<evidence type="ECO:0000259" key="3">
    <source>
        <dbReference type="Pfam" id="PF12325"/>
    </source>
</evidence>
<dbReference type="AlphaFoldDB" id="A0A915CPV9"/>